<accession>A0A9W8BQC9</accession>
<dbReference type="Gene3D" id="3.40.250.10">
    <property type="entry name" value="Rhodanese-like domain"/>
    <property type="match status" value="1"/>
</dbReference>
<dbReference type="InterPro" id="IPR000242">
    <property type="entry name" value="PTP_cat"/>
</dbReference>
<dbReference type="PROSITE" id="PS50206">
    <property type="entry name" value="RHODANESE_3"/>
    <property type="match status" value="1"/>
</dbReference>
<feature type="region of interest" description="Disordered" evidence="3">
    <location>
        <begin position="1"/>
        <end position="58"/>
    </location>
</feature>
<evidence type="ECO:0000313" key="7">
    <source>
        <dbReference type="EMBL" id="KAJ2008473.1"/>
    </source>
</evidence>
<name>A0A9W8BQC9_9FUNG</name>
<evidence type="ECO:0000256" key="1">
    <source>
        <dbReference type="ARBA" id="ARBA00009649"/>
    </source>
</evidence>
<feature type="region of interest" description="Disordered" evidence="3">
    <location>
        <begin position="928"/>
        <end position="966"/>
    </location>
</feature>
<dbReference type="PROSITE" id="PS00383">
    <property type="entry name" value="TYR_PHOSPHATASE_1"/>
    <property type="match status" value="1"/>
</dbReference>
<dbReference type="SUPFAM" id="SSF52821">
    <property type="entry name" value="Rhodanese/Cell cycle control phosphatase"/>
    <property type="match status" value="1"/>
</dbReference>
<dbReference type="InterPro" id="IPR016130">
    <property type="entry name" value="Tyr_Pase_AS"/>
</dbReference>
<dbReference type="OrthoDB" id="6058203at2759"/>
<dbReference type="InterPro" id="IPR003595">
    <property type="entry name" value="Tyr_Pase_cat"/>
</dbReference>
<dbReference type="PANTHER" id="PTHR19134:SF449">
    <property type="entry name" value="TYROSINE-PROTEIN PHOSPHATASE 1"/>
    <property type="match status" value="1"/>
</dbReference>
<feature type="compositionally biased region" description="Low complexity" evidence="3">
    <location>
        <begin position="928"/>
        <end position="937"/>
    </location>
</feature>
<gene>
    <name evidence="7" type="primary">Ptp2</name>
    <name evidence="7" type="ORF">H4R26_000169</name>
</gene>
<dbReference type="SUPFAM" id="SSF52799">
    <property type="entry name" value="(Phosphotyrosine protein) phosphatases II"/>
    <property type="match status" value="1"/>
</dbReference>
<evidence type="ECO:0000259" key="4">
    <source>
        <dbReference type="PROSITE" id="PS50055"/>
    </source>
</evidence>
<feature type="domain" description="Rhodanese" evidence="6">
    <location>
        <begin position="174"/>
        <end position="294"/>
    </location>
</feature>
<dbReference type="PANTHER" id="PTHR19134">
    <property type="entry name" value="RECEPTOR-TYPE TYROSINE-PROTEIN PHOSPHATASE"/>
    <property type="match status" value="1"/>
</dbReference>
<dbReference type="PRINTS" id="PR00700">
    <property type="entry name" value="PRTYPHPHTASE"/>
</dbReference>
<evidence type="ECO:0000256" key="3">
    <source>
        <dbReference type="SAM" id="MobiDB-lite"/>
    </source>
</evidence>
<keyword evidence="8" id="KW-1185">Reference proteome</keyword>
<feature type="region of interest" description="Disordered" evidence="3">
    <location>
        <begin position="459"/>
        <end position="490"/>
    </location>
</feature>
<dbReference type="CDD" id="cd18533">
    <property type="entry name" value="PTP_fungal"/>
    <property type="match status" value="1"/>
</dbReference>
<evidence type="ECO:0000259" key="5">
    <source>
        <dbReference type="PROSITE" id="PS50056"/>
    </source>
</evidence>
<dbReference type="InterPro" id="IPR000387">
    <property type="entry name" value="Tyr_Pase_dom"/>
</dbReference>
<evidence type="ECO:0000259" key="6">
    <source>
        <dbReference type="PROSITE" id="PS50206"/>
    </source>
</evidence>
<dbReference type="SMART" id="SM00194">
    <property type="entry name" value="PTPc"/>
    <property type="match status" value="1"/>
</dbReference>
<dbReference type="PROSITE" id="PS50056">
    <property type="entry name" value="TYR_PHOSPHATASE_2"/>
    <property type="match status" value="1"/>
</dbReference>
<sequence>MKPLPPAPPAPLPPSHKIVSPQPSAGSPGGSALFFKPKPTPASAPAPPAAHAPAAASSIAQRRLLQRKPAGLHLDTSAAPLSASPSLFPPPTPAAVPGAAHHLPALSGSADTPDALKLFQSAIDASSSASFTLRPALGKQPLQRRSAGPSASSLKVAGLNYLRPDELATKLAAGEKRGLVVDMRKSVEYMASRLVSAIGMTVPTTLVKRSTFTIERLLAMLHSPEQQKQAVARWKQSPWVVLYGEGAPEETASDESPLVLLAKKFMNEAPPSCRIYVLEGGFRDFFSRYAKLCELSSANTSSSGSASKHAASNASASAAPRRTVEFDHPLLRKMRQTPGGAFDPNEVLCMRMPPELVSAEKPPLSPSSLLSHSLSLADARLSLLPLYLRQVVDRELGPALLLQLFKCIDVSENRRMMAMIGSSGAVTEFNQYTISAGLELGSKNRYTNIYPFDSNRVRLQSDNRSPPPLPSASTAAATTTTKARSPVSNLNKPLPPLPFAMMPAATGSARIAGDGLAAHPGCDYINASFLGYFGGPVYIAAQGPLPDTSNDFWNMVWEQEARVVVMLTRNTESGRAKCHQYWPDAVGQAKRYGEIVIEWEAEAHHPDDPGIVSRRLKLSRSTAGGPSRIVTHLQYVGWPDLGVPDTPLGVLRLRQLARLAQQSEPDVETSLSPSLTLDGRVPMVVHCSAGCGRTGAFCAIDTLLAISQQQQQQPNLSATNHSLDVDGDISMADDGKSEEAQQQQQQGIRQLLGGWREIPPREFHDNLVFMVVSRFREQRMSSVQTGKQFAFCHEALVWSLLGMGPRPLERIIDRRLVAEWNRANHPMLSPADCVDVTYLMRGRQEMVSAMGDRPPLAEDAAAAAALESTGCGGGGCMPGGGVVSRASVDVGGSPSLMSVMASPMVKRSNTVGVGRRGLFGSIFRSSPSASATTAASSGNVTGDKPAATFTSRDNVATDEGSSPSLSVGVVGREKDLVSSVVNAKEWASTPLALLSRVAEEDDETSRTVTKSGGGDHTCLDEAMEPSKHSMQPAATAHTPAARMVLHTCGSEASAAVQNQQDVAGDYFGAVQADDEEQQQQPSMAAEWRLLGGGSGGVAAGNSRSGNTPVGSPSAYAGSTSLASPRVK</sequence>
<feature type="region of interest" description="Disordered" evidence="3">
    <location>
        <begin position="1001"/>
        <end position="1036"/>
    </location>
</feature>
<organism evidence="7 8">
    <name type="scientific">Coemansia thaxteri</name>
    <dbReference type="NCBI Taxonomy" id="2663907"/>
    <lineage>
        <taxon>Eukaryota</taxon>
        <taxon>Fungi</taxon>
        <taxon>Fungi incertae sedis</taxon>
        <taxon>Zoopagomycota</taxon>
        <taxon>Kickxellomycotina</taxon>
        <taxon>Kickxellomycetes</taxon>
        <taxon>Kickxellales</taxon>
        <taxon>Kickxellaceae</taxon>
        <taxon>Coemansia</taxon>
    </lineage>
</organism>
<keyword evidence="7" id="KW-0378">Hydrolase</keyword>
<reference evidence="7" key="1">
    <citation type="submission" date="2022-07" db="EMBL/GenBank/DDBJ databases">
        <title>Phylogenomic reconstructions and comparative analyses of Kickxellomycotina fungi.</title>
        <authorList>
            <person name="Reynolds N.K."/>
            <person name="Stajich J.E."/>
            <person name="Barry K."/>
            <person name="Grigoriev I.V."/>
            <person name="Crous P."/>
            <person name="Smith M.E."/>
        </authorList>
    </citation>
    <scope>NUCLEOTIDE SEQUENCE</scope>
    <source>
        <strain evidence="7">IMI 214461</strain>
    </source>
</reference>
<dbReference type="InterPro" id="IPR036873">
    <property type="entry name" value="Rhodanese-like_dom_sf"/>
</dbReference>
<feature type="domain" description="Tyrosine-protein phosphatase" evidence="4">
    <location>
        <begin position="443"/>
        <end position="799"/>
    </location>
</feature>
<comment type="similarity">
    <text evidence="1">Belongs to the protein-tyrosine phosphatase family. Non-receptor class subfamily.</text>
</comment>
<dbReference type="Gene3D" id="3.90.190.10">
    <property type="entry name" value="Protein tyrosine phosphatase superfamily"/>
    <property type="match status" value="1"/>
</dbReference>
<dbReference type="EMBL" id="JANBQF010000004">
    <property type="protein sequence ID" value="KAJ2008473.1"/>
    <property type="molecule type" value="Genomic_DNA"/>
</dbReference>
<proteinExistence type="inferred from homology"/>
<dbReference type="PROSITE" id="PS50055">
    <property type="entry name" value="TYR_PHOSPHATASE_PTP"/>
    <property type="match status" value="1"/>
</dbReference>
<dbReference type="InterPro" id="IPR029021">
    <property type="entry name" value="Prot-tyrosine_phosphatase-like"/>
</dbReference>
<dbReference type="SMART" id="SM00404">
    <property type="entry name" value="PTPc_motif"/>
    <property type="match status" value="1"/>
</dbReference>
<feature type="compositionally biased region" description="Low complexity" evidence="3">
    <location>
        <begin position="471"/>
        <end position="486"/>
    </location>
</feature>
<feature type="compositionally biased region" description="Low complexity" evidence="3">
    <location>
        <begin position="299"/>
        <end position="319"/>
    </location>
</feature>
<feature type="compositionally biased region" description="Polar residues" evidence="3">
    <location>
        <begin position="1116"/>
        <end position="1127"/>
    </location>
</feature>
<comment type="caution">
    <text evidence="7">The sequence shown here is derived from an EMBL/GenBank/DDBJ whole genome shotgun (WGS) entry which is preliminary data.</text>
</comment>
<dbReference type="Pfam" id="PF00102">
    <property type="entry name" value="Y_phosphatase"/>
    <property type="match status" value="1"/>
</dbReference>
<evidence type="ECO:0000256" key="2">
    <source>
        <dbReference type="ARBA" id="ARBA00013064"/>
    </source>
</evidence>
<dbReference type="AlphaFoldDB" id="A0A9W8BQC9"/>
<dbReference type="InterPro" id="IPR050348">
    <property type="entry name" value="Protein-Tyr_Phosphatase"/>
</dbReference>
<feature type="compositionally biased region" description="Pro residues" evidence="3">
    <location>
        <begin position="1"/>
        <end position="14"/>
    </location>
</feature>
<feature type="compositionally biased region" description="Low complexity" evidence="3">
    <location>
        <begin position="20"/>
        <end position="32"/>
    </location>
</feature>
<feature type="region of interest" description="Disordered" evidence="3">
    <location>
        <begin position="299"/>
        <end position="321"/>
    </location>
</feature>
<dbReference type="Proteomes" id="UP001150907">
    <property type="component" value="Unassembled WGS sequence"/>
</dbReference>
<dbReference type="GO" id="GO:0004725">
    <property type="term" value="F:protein tyrosine phosphatase activity"/>
    <property type="evidence" value="ECO:0007669"/>
    <property type="project" value="UniProtKB-EC"/>
</dbReference>
<dbReference type="EC" id="3.1.3.48" evidence="2"/>
<feature type="region of interest" description="Disordered" evidence="3">
    <location>
        <begin position="1088"/>
        <end position="1127"/>
    </location>
</feature>
<feature type="domain" description="Tyrosine specific protein phosphatases" evidence="5">
    <location>
        <begin position="654"/>
        <end position="747"/>
    </location>
</feature>
<protein>
    <recommendedName>
        <fullName evidence="2">protein-tyrosine-phosphatase</fullName>
        <ecNumber evidence="2">3.1.3.48</ecNumber>
    </recommendedName>
</protein>
<evidence type="ECO:0000313" key="8">
    <source>
        <dbReference type="Proteomes" id="UP001150907"/>
    </source>
</evidence>
<feature type="compositionally biased region" description="Pro residues" evidence="3">
    <location>
        <begin position="38"/>
        <end position="50"/>
    </location>
</feature>
<dbReference type="InterPro" id="IPR001763">
    <property type="entry name" value="Rhodanese-like_dom"/>
</dbReference>